<evidence type="ECO:0000256" key="1">
    <source>
        <dbReference type="ARBA" id="ARBA00000798"/>
    </source>
</evidence>
<feature type="domain" description="PLD phosphodiesterase" evidence="8">
    <location>
        <begin position="1266"/>
        <end position="1293"/>
    </location>
</feature>
<dbReference type="Proteomes" id="UP000663829">
    <property type="component" value="Unassembled WGS sequence"/>
</dbReference>
<dbReference type="Gene3D" id="3.30.870.10">
    <property type="entry name" value="Endonuclease Chain A"/>
    <property type="match status" value="3"/>
</dbReference>
<gene>
    <name evidence="9" type="ORF">GPM918_LOCUS2462</name>
    <name evidence="10" type="ORF">SRO942_LOCUS2462</name>
</gene>
<feature type="domain" description="PLD phosphodiesterase" evidence="8">
    <location>
        <begin position="460"/>
        <end position="487"/>
    </location>
</feature>
<dbReference type="PROSITE" id="PS50035">
    <property type="entry name" value="PLD"/>
    <property type="match status" value="2"/>
</dbReference>
<dbReference type="SUPFAM" id="SSF56024">
    <property type="entry name" value="Phospholipase D/nuclease"/>
    <property type="match status" value="3"/>
</dbReference>
<dbReference type="Pfam" id="PF00614">
    <property type="entry name" value="PLDc"/>
    <property type="match status" value="1"/>
</dbReference>
<comment type="catalytic activity">
    <reaction evidence="1 6">
        <text>a 1,2-diacyl-sn-glycero-3-phosphocholine + H2O = a 1,2-diacyl-sn-glycero-3-phosphate + choline + H(+)</text>
        <dbReference type="Rhea" id="RHEA:14445"/>
        <dbReference type="ChEBI" id="CHEBI:15354"/>
        <dbReference type="ChEBI" id="CHEBI:15377"/>
        <dbReference type="ChEBI" id="CHEBI:15378"/>
        <dbReference type="ChEBI" id="CHEBI:57643"/>
        <dbReference type="ChEBI" id="CHEBI:58608"/>
        <dbReference type="EC" id="3.1.4.4"/>
    </reaction>
</comment>
<dbReference type="InterPro" id="IPR001736">
    <property type="entry name" value="PLipase_D/transphosphatidylase"/>
</dbReference>
<evidence type="ECO:0000259" key="8">
    <source>
        <dbReference type="PROSITE" id="PS50035"/>
    </source>
</evidence>
<dbReference type="EC" id="3.1.4.4" evidence="6"/>
<evidence type="ECO:0000256" key="4">
    <source>
        <dbReference type="ARBA" id="ARBA00022963"/>
    </source>
</evidence>
<dbReference type="PANTHER" id="PTHR18896">
    <property type="entry name" value="PHOSPHOLIPASE D"/>
    <property type="match status" value="1"/>
</dbReference>
<evidence type="ECO:0000256" key="6">
    <source>
        <dbReference type="PIRNR" id="PIRNR009376"/>
    </source>
</evidence>
<proteinExistence type="inferred from homology"/>
<keyword evidence="11" id="KW-1185">Reference proteome</keyword>
<feature type="region of interest" description="Disordered" evidence="7">
    <location>
        <begin position="796"/>
        <end position="816"/>
    </location>
</feature>
<name>A0A813REG2_9BILA</name>
<feature type="region of interest" description="Disordered" evidence="7">
    <location>
        <begin position="29"/>
        <end position="48"/>
    </location>
</feature>
<organism evidence="9 11">
    <name type="scientific">Didymodactylos carnosus</name>
    <dbReference type="NCBI Taxonomy" id="1234261"/>
    <lineage>
        <taxon>Eukaryota</taxon>
        <taxon>Metazoa</taxon>
        <taxon>Spiralia</taxon>
        <taxon>Gnathifera</taxon>
        <taxon>Rotifera</taxon>
        <taxon>Eurotatoria</taxon>
        <taxon>Bdelloidea</taxon>
        <taxon>Philodinida</taxon>
        <taxon>Philodinidae</taxon>
        <taxon>Didymodactylos</taxon>
    </lineage>
</organism>
<dbReference type="GO" id="GO:0035091">
    <property type="term" value="F:phosphatidylinositol binding"/>
    <property type="evidence" value="ECO:0007669"/>
    <property type="project" value="InterPro"/>
</dbReference>
<comment type="similarity">
    <text evidence="6">Belongs to the phospholipase D family.</text>
</comment>
<feature type="region of interest" description="Disordered" evidence="7">
    <location>
        <begin position="553"/>
        <end position="574"/>
    </location>
</feature>
<feature type="compositionally biased region" description="Polar residues" evidence="7">
    <location>
        <begin position="796"/>
        <end position="805"/>
    </location>
</feature>
<dbReference type="InterPro" id="IPR015679">
    <property type="entry name" value="PLipase_D_fam"/>
</dbReference>
<feature type="compositionally biased region" description="Polar residues" evidence="7">
    <location>
        <begin position="619"/>
        <end position="651"/>
    </location>
</feature>
<dbReference type="SUPFAM" id="SSF64268">
    <property type="entry name" value="PX domain"/>
    <property type="match status" value="1"/>
</dbReference>
<reference evidence="9" key="1">
    <citation type="submission" date="2021-02" db="EMBL/GenBank/DDBJ databases">
        <authorList>
            <person name="Nowell W R."/>
        </authorList>
    </citation>
    <scope>NUCLEOTIDE SEQUENCE</scope>
</reference>
<dbReference type="CDD" id="cd01254">
    <property type="entry name" value="PH_PLD"/>
    <property type="match status" value="1"/>
</dbReference>
<dbReference type="OrthoDB" id="14911at2759"/>
<dbReference type="GO" id="GO:0060627">
    <property type="term" value="P:regulation of vesicle-mediated transport"/>
    <property type="evidence" value="ECO:0007669"/>
    <property type="project" value="TreeGrafter"/>
</dbReference>
<keyword evidence="2" id="KW-0677">Repeat</keyword>
<dbReference type="Gene3D" id="3.30.1520.10">
    <property type="entry name" value="Phox-like domain"/>
    <property type="match status" value="1"/>
</dbReference>
<dbReference type="GO" id="GO:0009395">
    <property type="term" value="P:phospholipid catabolic process"/>
    <property type="evidence" value="ECO:0007669"/>
    <property type="project" value="TreeGrafter"/>
</dbReference>
<dbReference type="InterPro" id="IPR016555">
    <property type="entry name" value="PLipase_D_euk"/>
</dbReference>
<feature type="region of interest" description="Disordered" evidence="7">
    <location>
        <begin position="619"/>
        <end position="660"/>
    </location>
</feature>
<keyword evidence="5" id="KW-0443">Lipid metabolism</keyword>
<dbReference type="Proteomes" id="UP000681722">
    <property type="component" value="Unassembled WGS sequence"/>
</dbReference>
<dbReference type="FunFam" id="3.30.870.10:FF:000011">
    <property type="entry name" value="Phospholipase"/>
    <property type="match status" value="1"/>
</dbReference>
<evidence type="ECO:0000313" key="11">
    <source>
        <dbReference type="Proteomes" id="UP000663829"/>
    </source>
</evidence>
<sequence length="1449" mass="167854">MKTSIIPDNRATRCSFSVQFHPIRDDDIDDHDSSSPLDHNHKQNGIRQGDEMAQKWSASYIPYMTYFEDRERPWSFIANSDVFIVAVNVSREHHFRLNPFLDASIRYTIKLKHGCFDWTISKRYKDLVIFFERMNLFQKTASLPLPTTSHREIRRQMSHSQTVSGLTLKPDVLVDDGNIVEREKLVAEKLTSILNHPVLSTHIECLKFVETCPLSFIQELGRKYKEGVVKKHSGGYRQGCCENVIARMRWFKRWFIIKDTWIGYLNPKTGIVRAVMLVDHHFHVRTGRENTGSSTKLYICNLARRLYVECGAERKATEFCEDINRMLKTTGYDFHIKHRFNSFAPVRTNSKAQWLVEGADYMEAVAYAIKAAKEEIYITDWFLSPEIYLKRPALSDEWRFDKMLQKKAHEGVRIFVLLYKEVELALGINSSYSKRKLIETHPDNVKVLRYPDHTGQNAVLFWGHHEKLVIVDQSIALFGGLDLCYGRWDNYFHLLTDYGSALPMKHNKTQSVPRTNSVPDIKIHGVKSLIPLEALDLDRGRMPLYQPYRPPSMIDDDHIPHIDDDDERPTPTTVEKEFKPNKVQFHSEYCLKDRLKDLVPSSEVPPFVPTPKRSLSKVLSDQTFENSPKLSPNRRFSSGDISIEENNNTNDQIDHQQEQKQKRRIYNYNHHLFSNIYKRTHRLSSSEQRHNYHQRLAESLTDDDDPSNRSNAQTSDSAYVRALEQYHNHTVDASLSTLESMQTIASLTDPDYRRPSYNTTLSVPSGKFTLSYQKRHSENLIPSNTSAVAQNLHADNVSSHNQNRQPLREKKLSLLSPRRRSHFVQAATLSDEQKRKRDVIWPLKRSFSFDNTFQRDTIEELNKVTNSRTLTKKRKYEEQAHNSNKKNDNHDSDNDEMTATATLDDDFYKESKWQRLKIGLRDTLQTKILRFTKSNEDVSTLGLGIQPPSTPLTPLTAGIDRERFRDKIRRVTLSFKTSWKQSRSDSDIDEYETQDINDMNKFFRSSNDLGLQGSSKLWFGKDYANFLLRDFRNLDQPFIDIIDRNTTPRMPWHDIGGFIYGAGARDLSRHFQERWNFIKRNKVKDDDRYPFLLPKAYGNYTPCPKLTTNAINCSVQALRSVGKWSTGINENETSIQNAFIDMITNAKYYVYIEVKNSQFFISLVGDSVVRNGIADALFKRIIKAHQDRETFRVYIVMPLMPGFEGQYGSSKATALQAITHWNYRSISQGQQSLLARLSKEVGDVHKYICFFGLRTWSEMSDQLVSEIVYVHSKLIIVDDSRVLIGSANVNDRSLLGDRDSEVSVIFDDIEFVRGTMNGENVQVGKFGSSLRKRLFREHLGDFDGTQIDYSDPICDAFYKDIWLATAGRNTTMFEKIFNCIPTDSAFTFVQLREIQAASKLSQTNPDEARRLLTSVRGYLVLIPHKFLCKEYLAPRMPAKEILAPVYFWT</sequence>
<dbReference type="PIRSF" id="PIRSF009376">
    <property type="entry name" value="Phospholipase_D_euk"/>
    <property type="match status" value="1"/>
</dbReference>
<evidence type="ECO:0000256" key="7">
    <source>
        <dbReference type="SAM" id="MobiDB-lite"/>
    </source>
</evidence>
<dbReference type="CDD" id="cd09138">
    <property type="entry name" value="PLDc_vPLD1_2_yPLD_like_1"/>
    <property type="match status" value="1"/>
</dbReference>
<comment type="caution">
    <text evidence="9">The sequence shown here is derived from an EMBL/GenBank/DDBJ whole genome shotgun (WGS) entry which is preliminary data.</text>
</comment>
<keyword evidence="3 6" id="KW-0378">Hydrolase</keyword>
<dbReference type="EMBL" id="CAJNOQ010000274">
    <property type="protein sequence ID" value="CAF0780939.1"/>
    <property type="molecule type" value="Genomic_DNA"/>
</dbReference>
<evidence type="ECO:0000313" key="9">
    <source>
        <dbReference type="EMBL" id="CAF0780939.1"/>
    </source>
</evidence>
<dbReference type="EMBL" id="CAJOBC010000274">
    <property type="protein sequence ID" value="CAF3564153.1"/>
    <property type="molecule type" value="Genomic_DNA"/>
</dbReference>
<evidence type="ECO:0000256" key="2">
    <source>
        <dbReference type="ARBA" id="ARBA00022737"/>
    </source>
</evidence>
<evidence type="ECO:0000256" key="5">
    <source>
        <dbReference type="ARBA" id="ARBA00023098"/>
    </source>
</evidence>
<dbReference type="GO" id="GO:0006654">
    <property type="term" value="P:phosphatidic acid biosynthetic process"/>
    <property type="evidence" value="ECO:0007669"/>
    <property type="project" value="InterPro"/>
</dbReference>
<dbReference type="GO" id="GO:0004630">
    <property type="term" value="F:phospholipase D activity"/>
    <property type="evidence" value="ECO:0007669"/>
    <property type="project" value="UniProtKB-UniRule"/>
</dbReference>
<dbReference type="InterPro" id="IPR036871">
    <property type="entry name" value="PX_dom_sf"/>
</dbReference>
<feature type="compositionally biased region" description="Basic and acidic residues" evidence="7">
    <location>
        <begin position="875"/>
        <end position="892"/>
    </location>
</feature>
<dbReference type="SMART" id="SM00155">
    <property type="entry name" value="PLDc"/>
    <property type="match status" value="2"/>
</dbReference>
<keyword evidence="4 6" id="KW-0442">Lipid degradation</keyword>
<accession>A0A813REG2</accession>
<protein>
    <recommendedName>
        <fullName evidence="6">Phospholipase</fullName>
        <ecNumber evidence="6">3.1.4.4</ecNumber>
    </recommendedName>
</protein>
<evidence type="ECO:0000256" key="3">
    <source>
        <dbReference type="ARBA" id="ARBA00022801"/>
    </source>
</evidence>
<dbReference type="CDD" id="cd09141">
    <property type="entry name" value="PLDc_vPLD1_2_yPLD_like_2"/>
    <property type="match status" value="1"/>
</dbReference>
<evidence type="ECO:0000313" key="10">
    <source>
        <dbReference type="EMBL" id="CAF3564153.1"/>
    </source>
</evidence>
<feature type="region of interest" description="Disordered" evidence="7">
    <location>
        <begin position="870"/>
        <end position="897"/>
    </location>
</feature>
<dbReference type="GO" id="GO:0035556">
    <property type="term" value="P:intracellular signal transduction"/>
    <property type="evidence" value="ECO:0007669"/>
    <property type="project" value="InterPro"/>
</dbReference>
<dbReference type="PANTHER" id="PTHR18896:SF76">
    <property type="entry name" value="PHOSPHOLIPASE"/>
    <property type="match status" value="1"/>
</dbReference>